<dbReference type="AlphaFoldDB" id="A0A843S369"/>
<keyword evidence="2" id="KW-0805">Transcription regulation</keyword>
<evidence type="ECO:0000256" key="3">
    <source>
        <dbReference type="ARBA" id="ARBA00023125"/>
    </source>
</evidence>
<dbReference type="GO" id="GO:0003700">
    <property type="term" value="F:DNA-binding transcription factor activity"/>
    <property type="evidence" value="ECO:0007669"/>
    <property type="project" value="InterPro"/>
</dbReference>
<sequence>MWLHGTRIVNNGIENGDLRVLVAVVRASSFAGAALALGMSPAYVSKRVGVLEEMLGVRLFHRTTRRVVLSEDGEQVHARALTILESLASLFDDVAERKGVPRGLLRVSSSFGFGRNVVAPAIAGLLKAHPALEVRLEVFDRLVDIVGEGFDLDIRVGDDIAPHLIARRLMDNHRILCAAPAYLERRGTPRTLLELAGHDCLAIKERDMPFGVWRLRSGAQEEIAVKVTGPLSSNHGEIALQWAVAGAGIVLRSRWDAQPLLDRGELVQVLPEYTQTANVWAVYPQRLAGSAKVRVCVDFLERHLACDNPASPTKPARR</sequence>
<keyword evidence="7" id="KW-1185">Reference proteome</keyword>
<evidence type="ECO:0000259" key="5">
    <source>
        <dbReference type="PROSITE" id="PS50931"/>
    </source>
</evidence>
<dbReference type="InterPro" id="IPR058163">
    <property type="entry name" value="LysR-type_TF_proteobact-type"/>
</dbReference>
<evidence type="ECO:0000256" key="1">
    <source>
        <dbReference type="ARBA" id="ARBA00009437"/>
    </source>
</evidence>
<keyword evidence="3" id="KW-0238">DNA-binding</keyword>
<comment type="caution">
    <text evidence="6">The sequence shown here is derived from an EMBL/GenBank/DDBJ whole genome shotgun (WGS) entry which is preliminary data.</text>
</comment>
<dbReference type="PROSITE" id="PS50931">
    <property type="entry name" value="HTH_LYSR"/>
    <property type="match status" value="1"/>
</dbReference>
<dbReference type="GO" id="GO:0043565">
    <property type="term" value="F:sequence-specific DNA binding"/>
    <property type="evidence" value="ECO:0007669"/>
    <property type="project" value="TreeGrafter"/>
</dbReference>
<dbReference type="InterPro" id="IPR000847">
    <property type="entry name" value="LysR_HTH_N"/>
</dbReference>
<protein>
    <submittedName>
        <fullName evidence="6">LysR family transcriptional regulator</fullName>
    </submittedName>
</protein>
<evidence type="ECO:0000256" key="2">
    <source>
        <dbReference type="ARBA" id="ARBA00023015"/>
    </source>
</evidence>
<evidence type="ECO:0000256" key="4">
    <source>
        <dbReference type="ARBA" id="ARBA00023163"/>
    </source>
</evidence>
<dbReference type="InterPro" id="IPR036388">
    <property type="entry name" value="WH-like_DNA-bd_sf"/>
</dbReference>
<evidence type="ECO:0000313" key="6">
    <source>
        <dbReference type="EMBL" id="MQA18569.1"/>
    </source>
</evidence>
<feature type="domain" description="HTH lysR-type" evidence="5">
    <location>
        <begin position="13"/>
        <end position="70"/>
    </location>
</feature>
<dbReference type="Pfam" id="PF00126">
    <property type="entry name" value="HTH_1"/>
    <property type="match status" value="1"/>
</dbReference>
<accession>A0A843S369</accession>
<gene>
    <name evidence="6" type="ORF">GEV01_03460</name>
</gene>
<dbReference type="PANTHER" id="PTHR30537:SF5">
    <property type="entry name" value="HTH-TYPE TRANSCRIPTIONAL ACTIVATOR TTDR-RELATED"/>
    <property type="match status" value="1"/>
</dbReference>
<organism evidence="6 7">
    <name type="scientific">Rugamonas rivuli</name>
    <dbReference type="NCBI Taxonomy" id="2743358"/>
    <lineage>
        <taxon>Bacteria</taxon>
        <taxon>Pseudomonadati</taxon>
        <taxon>Pseudomonadota</taxon>
        <taxon>Betaproteobacteria</taxon>
        <taxon>Burkholderiales</taxon>
        <taxon>Oxalobacteraceae</taxon>
        <taxon>Telluria group</taxon>
        <taxon>Rugamonas</taxon>
    </lineage>
</organism>
<proteinExistence type="inferred from homology"/>
<keyword evidence="4" id="KW-0804">Transcription</keyword>
<evidence type="ECO:0000313" key="7">
    <source>
        <dbReference type="Proteomes" id="UP000444318"/>
    </source>
</evidence>
<reference evidence="6 7" key="1">
    <citation type="submission" date="2019-10" db="EMBL/GenBank/DDBJ databases">
        <title>Two novel species isolated from a subtropical stream in China.</title>
        <authorList>
            <person name="Lu H."/>
        </authorList>
    </citation>
    <scope>NUCLEOTIDE SEQUENCE [LARGE SCALE GENOMIC DNA]</scope>
    <source>
        <strain evidence="6 7">FT103W</strain>
    </source>
</reference>
<dbReference type="InterPro" id="IPR005119">
    <property type="entry name" value="LysR_subst-bd"/>
</dbReference>
<dbReference type="InterPro" id="IPR036390">
    <property type="entry name" value="WH_DNA-bd_sf"/>
</dbReference>
<dbReference type="EMBL" id="WHUF01000001">
    <property type="protein sequence ID" value="MQA18569.1"/>
    <property type="molecule type" value="Genomic_DNA"/>
</dbReference>
<dbReference type="Gene3D" id="3.40.190.290">
    <property type="match status" value="1"/>
</dbReference>
<dbReference type="SUPFAM" id="SSF46785">
    <property type="entry name" value="Winged helix' DNA-binding domain"/>
    <property type="match status" value="1"/>
</dbReference>
<dbReference type="Gene3D" id="1.10.10.10">
    <property type="entry name" value="Winged helix-like DNA-binding domain superfamily/Winged helix DNA-binding domain"/>
    <property type="match status" value="1"/>
</dbReference>
<dbReference type="GO" id="GO:0006351">
    <property type="term" value="P:DNA-templated transcription"/>
    <property type="evidence" value="ECO:0007669"/>
    <property type="project" value="TreeGrafter"/>
</dbReference>
<dbReference type="Pfam" id="PF03466">
    <property type="entry name" value="LysR_substrate"/>
    <property type="match status" value="1"/>
</dbReference>
<dbReference type="Proteomes" id="UP000444318">
    <property type="component" value="Unassembled WGS sequence"/>
</dbReference>
<dbReference type="SUPFAM" id="SSF53850">
    <property type="entry name" value="Periplasmic binding protein-like II"/>
    <property type="match status" value="1"/>
</dbReference>
<dbReference type="FunFam" id="3.40.190.290:FF:000001">
    <property type="entry name" value="Transcriptional regulator, LysR family"/>
    <property type="match status" value="1"/>
</dbReference>
<name>A0A843S369_9BURK</name>
<dbReference type="PANTHER" id="PTHR30537">
    <property type="entry name" value="HTH-TYPE TRANSCRIPTIONAL REGULATOR"/>
    <property type="match status" value="1"/>
</dbReference>
<comment type="similarity">
    <text evidence="1">Belongs to the LysR transcriptional regulatory family.</text>
</comment>
<dbReference type="CDD" id="cd08479">
    <property type="entry name" value="PBP2_CrgA_like_9"/>
    <property type="match status" value="1"/>
</dbReference>